<dbReference type="AlphaFoldDB" id="A0A9Q0IDW6"/>
<dbReference type="EMBL" id="JANIIK010000112">
    <property type="protein sequence ID" value="KAJ3594223.1"/>
    <property type="molecule type" value="Genomic_DNA"/>
</dbReference>
<sequence length="72" mass="8195">MGEEEKGTRGEEEKRRRGEEEKGSQWLYELHERRLANGWPASNSPGVPLWTQCTPQRANQRQGLSLLSTVTG</sequence>
<organism evidence="2 3">
    <name type="scientific">Muraenolepis orangiensis</name>
    <name type="common">Patagonian moray cod</name>
    <dbReference type="NCBI Taxonomy" id="630683"/>
    <lineage>
        <taxon>Eukaryota</taxon>
        <taxon>Metazoa</taxon>
        <taxon>Chordata</taxon>
        <taxon>Craniata</taxon>
        <taxon>Vertebrata</taxon>
        <taxon>Euteleostomi</taxon>
        <taxon>Actinopterygii</taxon>
        <taxon>Neopterygii</taxon>
        <taxon>Teleostei</taxon>
        <taxon>Neoteleostei</taxon>
        <taxon>Acanthomorphata</taxon>
        <taxon>Zeiogadaria</taxon>
        <taxon>Gadariae</taxon>
        <taxon>Gadiformes</taxon>
        <taxon>Muraenolepidoidei</taxon>
        <taxon>Muraenolepididae</taxon>
        <taxon>Muraenolepis</taxon>
    </lineage>
</organism>
<keyword evidence="3" id="KW-1185">Reference proteome</keyword>
<proteinExistence type="predicted"/>
<reference evidence="2" key="1">
    <citation type="submission" date="2022-07" db="EMBL/GenBank/DDBJ databases">
        <title>Chromosome-level genome of Muraenolepis orangiensis.</title>
        <authorList>
            <person name="Kim J."/>
        </authorList>
    </citation>
    <scope>NUCLEOTIDE SEQUENCE</scope>
    <source>
        <strain evidence="2">KU_S4_2022</strain>
        <tissue evidence="2">Muscle</tissue>
    </source>
</reference>
<feature type="region of interest" description="Disordered" evidence="1">
    <location>
        <begin position="1"/>
        <end position="25"/>
    </location>
</feature>
<protein>
    <submittedName>
        <fullName evidence="2">Uncharacterized protein</fullName>
    </submittedName>
</protein>
<name>A0A9Q0IDW6_9TELE</name>
<comment type="caution">
    <text evidence="2">The sequence shown here is derived from an EMBL/GenBank/DDBJ whole genome shotgun (WGS) entry which is preliminary data.</text>
</comment>
<evidence type="ECO:0000256" key="1">
    <source>
        <dbReference type="SAM" id="MobiDB-lite"/>
    </source>
</evidence>
<evidence type="ECO:0000313" key="3">
    <source>
        <dbReference type="Proteomes" id="UP001148018"/>
    </source>
</evidence>
<dbReference type="Proteomes" id="UP001148018">
    <property type="component" value="Unassembled WGS sequence"/>
</dbReference>
<gene>
    <name evidence="2" type="ORF">NHX12_006554</name>
</gene>
<evidence type="ECO:0000313" key="2">
    <source>
        <dbReference type="EMBL" id="KAJ3594223.1"/>
    </source>
</evidence>
<accession>A0A9Q0IDW6</accession>